<sequence length="179" mass="21177">MVDPSSHSSTENLVLLLTQHQDQLFRYIFSLVPREADARDILQETSLALFRKLDQYDPTRPFLPWAYRFAYLQVQRHREKNSRSPLVLFSEDIVDLLASERAHIEPQLEERLHHLDHCLEKLTASEKDLITRRYALRQSAEEIMQHSALTRRTLFRNLEMLRQRLHECVTQQLSSISPS</sequence>
<dbReference type="SUPFAM" id="SSF88946">
    <property type="entry name" value="Sigma2 domain of RNA polymerase sigma factors"/>
    <property type="match status" value="1"/>
</dbReference>
<evidence type="ECO:0000313" key="5">
    <source>
        <dbReference type="EMBL" id="TLD68205.1"/>
    </source>
</evidence>
<dbReference type="InterPro" id="IPR014331">
    <property type="entry name" value="RNA_pol_sigma70_ECF_RHOBA"/>
</dbReference>
<dbReference type="NCBIfam" id="TIGR02937">
    <property type="entry name" value="sigma70-ECF"/>
    <property type="match status" value="1"/>
</dbReference>
<evidence type="ECO:0000256" key="1">
    <source>
        <dbReference type="ARBA" id="ARBA00023015"/>
    </source>
</evidence>
<feature type="domain" description="RNA polymerase sigma-70 region 2" evidence="4">
    <location>
        <begin position="16"/>
        <end position="83"/>
    </location>
</feature>
<dbReference type="Pfam" id="PF04542">
    <property type="entry name" value="Sigma70_r2"/>
    <property type="match status" value="1"/>
</dbReference>
<dbReference type="GO" id="GO:0016987">
    <property type="term" value="F:sigma factor activity"/>
    <property type="evidence" value="ECO:0007669"/>
    <property type="project" value="UniProtKB-KW"/>
</dbReference>
<dbReference type="OrthoDB" id="194771at2"/>
<evidence type="ECO:0000313" key="6">
    <source>
        <dbReference type="Proteomes" id="UP000306196"/>
    </source>
</evidence>
<dbReference type="InterPro" id="IPR039425">
    <property type="entry name" value="RNA_pol_sigma-70-like"/>
</dbReference>
<name>A0A5R8K8C2_9BACT</name>
<dbReference type="PANTHER" id="PTHR43133:SF51">
    <property type="entry name" value="RNA POLYMERASE SIGMA FACTOR"/>
    <property type="match status" value="1"/>
</dbReference>
<organism evidence="5 6">
    <name type="scientific">Phragmitibacter flavus</name>
    <dbReference type="NCBI Taxonomy" id="2576071"/>
    <lineage>
        <taxon>Bacteria</taxon>
        <taxon>Pseudomonadati</taxon>
        <taxon>Verrucomicrobiota</taxon>
        <taxon>Verrucomicrobiia</taxon>
        <taxon>Verrucomicrobiales</taxon>
        <taxon>Verrucomicrobiaceae</taxon>
        <taxon>Phragmitibacter</taxon>
    </lineage>
</organism>
<keyword evidence="1" id="KW-0805">Transcription regulation</keyword>
<reference evidence="5 6" key="1">
    <citation type="submission" date="2019-05" db="EMBL/GenBank/DDBJ databases">
        <title>Verrucobacter flavum gen. nov., sp. nov. a new member of the family Verrucomicrobiaceae.</title>
        <authorList>
            <person name="Szuroczki S."/>
            <person name="Abbaszade G."/>
            <person name="Szabo A."/>
            <person name="Felfoldi T."/>
            <person name="Schumann P."/>
            <person name="Boka K."/>
            <person name="Keki Z."/>
            <person name="Toumi M."/>
            <person name="Toth E."/>
        </authorList>
    </citation>
    <scope>NUCLEOTIDE SEQUENCE [LARGE SCALE GENOMIC DNA]</scope>
    <source>
        <strain evidence="5 6">MG-N-17</strain>
    </source>
</reference>
<dbReference type="NCBIfam" id="TIGR02989">
    <property type="entry name" value="Sig-70_gvs1"/>
    <property type="match status" value="1"/>
</dbReference>
<dbReference type="Gene3D" id="1.10.1740.10">
    <property type="match status" value="1"/>
</dbReference>
<dbReference type="GO" id="GO:0006352">
    <property type="term" value="P:DNA-templated transcription initiation"/>
    <property type="evidence" value="ECO:0007669"/>
    <property type="project" value="InterPro"/>
</dbReference>
<keyword evidence="3" id="KW-0804">Transcription</keyword>
<dbReference type="InterPro" id="IPR014284">
    <property type="entry name" value="RNA_pol_sigma-70_dom"/>
</dbReference>
<accession>A0A5R8K8C2</accession>
<comment type="caution">
    <text evidence="5">The sequence shown here is derived from an EMBL/GenBank/DDBJ whole genome shotgun (WGS) entry which is preliminary data.</text>
</comment>
<dbReference type="AlphaFoldDB" id="A0A5R8K8C2"/>
<dbReference type="EMBL" id="VAUV01000031">
    <property type="protein sequence ID" value="TLD68205.1"/>
    <property type="molecule type" value="Genomic_DNA"/>
</dbReference>
<evidence type="ECO:0000256" key="3">
    <source>
        <dbReference type="ARBA" id="ARBA00023163"/>
    </source>
</evidence>
<dbReference type="PANTHER" id="PTHR43133">
    <property type="entry name" value="RNA POLYMERASE ECF-TYPE SIGMA FACTO"/>
    <property type="match status" value="1"/>
</dbReference>
<dbReference type="InterPro" id="IPR007627">
    <property type="entry name" value="RNA_pol_sigma70_r2"/>
</dbReference>
<protein>
    <submittedName>
        <fullName evidence="5">Sigma-70 family RNA polymerase sigma factor</fullName>
    </submittedName>
</protein>
<dbReference type="InterPro" id="IPR013325">
    <property type="entry name" value="RNA_pol_sigma_r2"/>
</dbReference>
<gene>
    <name evidence="5" type="ORF">FEM03_23905</name>
</gene>
<dbReference type="RefSeq" id="WP_138088917.1">
    <property type="nucleotide sequence ID" value="NZ_VAUV01000031.1"/>
</dbReference>
<keyword evidence="6" id="KW-1185">Reference proteome</keyword>
<dbReference type="Proteomes" id="UP000306196">
    <property type="component" value="Unassembled WGS sequence"/>
</dbReference>
<evidence type="ECO:0000256" key="2">
    <source>
        <dbReference type="ARBA" id="ARBA00023082"/>
    </source>
</evidence>
<keyword evidence="2" id="KW-0731">Sigma factor</keyword>
<evidence type="ECO:0000259" key="4">
    <source>
        <dbReference type="Pfam" id="PF04542"/>
    </source>
</evidence>
<proteinExistence type="predicted"/>